<comment type="caution">
    <text evidence="1">The sequence shown here is derived from an EMBL/GenBank/DDBJ whole genome shotgun (WGS) entry which is preliminary data.</text>
</comment>
<reference evidence="1 2" key="1">
    <citation type="submission" date="2018-11" db="EMBL/GenBank/DDBJ databases">
        <title>Sequencing the genomes of 1000 actinobacteria strains.</title>
        <authorList>
            <person name="Klenk H.-P."/>
        </authorList>
    </citation>
    <scope>NUCLEOTIDE SEQUENCE [LARGE SCALE GENOMIC DNA]</scope>
    <source>
        <strain evidence="1 2">DSM 44231</strain>
    </source>
</reference>
<dbReference type="OrthoDB" id="495620at2"/>
<protein>
    <recommendedName>
        <fullName evidence="3">Alpha/beta hydrolase family protein</fullName>
    </recommendedName>
</protein>
<evidence type="ECO:0000313" key="2">
    <source>
        <dbReference type="Proteomes" id="UP000268727"/>
    </source>
</evidence>
<evidence type="ECO:0008006" key="3">
    <source>
        <dbReference type="Google" id="ProtNLM"/>
    </source>
</evidence>
<evidence type="ECO:0000313" key="1">
    <source>
        <dbReference type="EMBL" id="ROP42347.1"/>
    </source>
</evidence>
<accession>A0A3N1HIJ3</accession>
<dbReference type="AlphaFoldDB" id="A0A3N1HIJ3"/>
<dbReference type="InterPro" id="IPR029058">
    <property type="entry name" value="AB_hydrolase_fold"/>
</dbReference>
<gene>
    <name evidence="1" type="ORF">EDD40_7846</name>
</gene>
<name>A0A3N1HIJ3_9PSEU</name>
<dbReference type="EMBL" id="RJKM01000001">
    <property type="protein sequence ID" value="ROP42347.1"/>
    <property type="molecule type" value="Genomic_DNA"/>
</dbReference>
<dbReference type="Proteomes" id="UP000268727">
    <property type="component" value="Unassembled WGS sequence"/>
</dbReference>
<proteinExistence type="predicted"/>
<dbReference type="SUPFAM" id="SSF53474">
    <property type="entry name" value="alpha/beta-Hydrolases"/>
    <property type="match status" value="1"/>
</dbReference>
<keyword evidence="2" id="KW-1185">Reference proteome</keyword>
<dbReference type="RefSeq" id="WP_148089057.1">
    <property type="nucleotide sequence ID" value="NZ_RJKM01000001.1"/>
</dbReference>
<sequence>MTAGRLILDDGESTCHRRGDGPPVVLLHGGGLGVAPWDRQFDLPAGLVLVGPGVSGTVFEDPFVLDQLARPRASTAVDRPDEFDRALPRFLSASR</sequence>
<organism evidence="1 2">
    <name type="scientific">Saccharothrix texasensis</name>
    <dbReference type="NCBI Taxonomy" id="103734"/>
    <lineage>
        <taxon>Bacteria</taxon>
        <taxon>Bacillati</taxon>
        <taxon>Actinomycetota</taxon>
        <taxon>Actinomycetes</taxon>
        <taxon>Pseudonocardiales</taxon>
        <taxon>Pseudonocardiaceae</taxon>
        <taxon>Saccharothrix</taxon>
    </lineage>
</organism>